<keyword evidence="3" id="KW-1185">Reference proteome</keyword>
<feature type="domain" description="DAC" evidence="1">
    <location>
        <begin position="14"/>
        <end position="176"/>
    </location>
</feature>
<protein>
    <submittedName>
        <fullName evidence="2">Diadenylate cyclase (C-di-AMP synthetase), DisA_N domain</fullName>
    </submittedName>
</protein>
<evidence type="ECO:0000313" key="2">
    <source>
        <dbReference type="EMBL" id="QSG03923.1"/>
    </source>
</evidence>
<name>A0A897MXW3_9EURY</name>
<organism evidence="2 3">
    <name type="scientific">Natranaeroarchaeum sulfidigenes</name>
    <dbReference type="NCBI Taxonomy" id="2784880"/>
    <lineage>
        <taxon>Archaea</taxon>
        <taxon>Methanobacteriati</taxon>
        <taxon>Methanobacteriota</taxon>
        <taxon>Stenosarchaea group</taxon>
        <taxon>Halobacteria</taxon>
        <taxon>Halobacteriales</taxon>
        <taxon>Natronoarchaeaceae</taxon>
        <taxon>Natranaeroarchaeum</taxon>
    </lineage>
</organism>
<dbReference type="InterPro" id="IPR003390">
    <property type="entry name" value="DNA_integrity_scan_DisA_N"/>
</dbReference>
<dbReference type="KEGG" id="hara:AArcS_2727"/>
<dbReference type="InterPro" id="IPR036888">
    <property type="entry name" value="DNA_integrity_DisA_N_sf"/>
</dbReference>
<dbReference type="Gene3D" id="3.40.1700.10">
    <property type="entry name" value="DNA integrity scanning protein, DisA, N-terminal domain"/>
    <property type="match status" value="1"/>
</dbReference>
<dbReference type="RefSeq" id="WP_238477959.1">
    <property type="nucleotide sequence ID" value="NZ_CP064786.1"/>
</dbReference>
<evidence type="ECO:0000313" key="3">
    <source>
        <dbReference type="Proteomes" id="UP000663586"/>
    </source>
</evidence>
<dbReference type="AlphaFoldDB" id="A0A897MXW3"/>
<accession>A0A897MXW3</accession>
<gene>
    <name evidence="2" type="primary">disA_N2</name>
    <name evidence="2" type="ORF">AArcS_2727</name>
</gene>
<dbReference type="PROSITE" id="PS51794">
    <property type="entry name" value="DAC"/>
    <property type="match status" value="1"/>
</dbReference>
<reference evidence="2" key="1">
    <citation type="submission" date="2020-11" db="EMBL/GenBank/DDBJ databases">
        <title>Carbohydrate-dependent, anaerobic sulfur respiration: A novel catabolism in halophilic archaea.</title>
        <authorList>
            <person name="Sorokin D.Y."/>
            <person name="Messina E."/>
            <person name="Smedile F."/>
            <person name="La Cono V."/>
            <person name="Hallsworth J.E."/>
            <person name="Yakimov M.M."/>
        </authorList>
    </citation>
    <scope>NUCLEOTIDE SEQUENCE</scope>
    <source>
        <strain evidence="2">AArc-S</strain>
    </source>
</reference>
<evidence type="ECO:0000259" key="1">
    <source>
        <dbReference type="PROSITE" id="PS51794"/>
    </source>
</evidence>
<dbReference type="SUPFAM" id="SSF143597">
    <property type="entry name" value="YojJ-like"/>
    <property type="match status" value="1"/>
</dbReference>
<dbReference type="Proteomes" id="UP000663586">
    <property type="component" value="Chromosome"/>
</dbReference>
<sequence>MEEIDRVLSKYATSQELMDQIRYVAESLSIGFDRWDEQYVSGPSLYFLLVAETDFEAYTDSLGENEWPVDRCQVVLNSREAFRRVAEDVAFSRDGAIIVTGDGTIQKQMVRVRSPSPTEVQDVEELSYPDWMGTKHMSALETSLRENVLWAITLSEEDGRVTTYLNGTYQDYPRDEIGGRWRPDTQQS</sequence>
<proteinExistence type="predicted"/>
<dbReference type="GeneID" id="70686106"/>
<dbReference type="EMBL" id="CP064786">
    <property type="protein sequence ID" value="QSG03923.1"/>
    <property type="molecule type" value="Genomic_DNA"/>
</dbReference>